<dbReference type="SUPFAM" id="SSF56801">
    <property type="entry name" value="Acetyl-CoA synthetase-like"/>
    <property type="match status" value="2"/>
</dbReference>
<keyword evidence="3" id="KW-0597">Phosphoprotein</keyword>
<dbReference type="Gene3D" id="3.30.559.10">
    <property type="entry name" value="Chloramphenicol acetyltransferase-like domain"/>
    <property type="match status" value="3"/>
</dbReference>
<dbReference type="InterPro" id="IPR001242">
    <property type="entry name" value="Condensation_dom"/>
</dbReference>
<evidence type="ECO:0000256" key="1">
    <source>
        <dbReference type="ARBA" id="ARBA00001957"/>
    </source>
</evidence>
<dbReference type="PANTHER" id="PTHR45527:SF1">
    <property type="entry name" value="FATTY ACID SYNTHASE"/>
    <property type="match status" value="1"/>
</dbReference>
<evidence type="ECO:0000313" key="6">
    <source>
        <dbReference type="EMBL" id="SDW43438.1"/>
    </source>
</evidence>
<dbReference type="InterPro" id="IPR000873">
    <property type="entry name" value="AMP-dep_synth/lig_dom"/>
</dbReference>
<dbReference type="InterPro" id="IPR023213">
    <property type="entry name" value="CAT-like_dom_sf"/>
</dbReference>
<dbReference type="FunFam" id="1.10.1200.10:FF:000005">
    <property type="entry name" value="Nonribosomal peptide synthetase 1"/>
    <property type="match status" value="1"/>
</dbReference>
<dbReference type="InterPro" id="IPR025110">
    <property type="entry name" value="AMP-bd_C"/>
</dbReference>
<keyword evidence="7" id="KW-1185">Reference proteome</keyword>
<dbReference type="NCBIfam" id="TIGR01733">
    <property type="entry name" value="AA-adenyl-dom"/>
    <property type="match status" value="2"/>
</dbReference>
<dbReference type="SUPFAM" id="SSF52777">
    <property type="entry name" value="CoA-dependent acyltransferases"/>
    <property type="match status" value="6"/>
</dbReference>
<gene>
    <name evidence="6" type="ORF">SAMN05421504_101569</name>
</gene>
<dbReference type="Pfam" id="PF00668">
    <property type="entry name" value="Condensation"/>
    <property type="match status" value="3"/>
</dbReference>
<dbReference type="GO" id="GO:0047527">
    <property type="term" value="F:2,3-dihydroxybenzoate-serine ligase activity"/>
    <property type="evidence" value="ECO:0007669"/>
    <property type="project" value="TreeGrafter"/>
</dbReference>
<dbReference type="FunFam" id="3.40.50.980:FF:000001">
    <property type="entry name" value="Non-ribosomal peptide synthetase"/>
    <property type="match status" value="1"/>
</dbReference>
<dbReference type="Pfam" id="PF13193">
    <property type="entry name" value="AMP-binding_C"/>
    <property type="match status" value="1"/>
</dbReference>
<dbReference type="FunFam" id="1.10.1200.10:FF:000016">
    <property type="entry name" value="Non-ribosomal peptide synthase"/>
    <property type="match status" value="1"/>
</dbReference>
<dbReference type="GO" id="GO:0009239">
    <property type="term" value="P:enterobactin biosynthetic process"/>
    <property type="evidence" value="ECO:0007669"/>
    <property type="project" value="TreeGrafter"/>
</dbReference>
<protein>
    <submittedName>
        <fullName evidence="6">Non-ribosomal peptide synthase domain TIGR01720/amino acid adenylation domain-containing protein</fullName>
    </submittedName>
</protein>
<dbReference type="GO" id="GO:0009366">
    <property type="term" value="C:enterobactin synthetase complex"/>
    <property type="evidence" value="ECO:0007669"/>
    <property type="project" value="TreeGrafter"/>
</dbReference>
<dbReference type="CDD" id="cd19540">
    <property type="entry name" value="LCL_NRPS-like"/>
    <property type="match status" value="1"/>
</dbReference>
<dbReference type="InterPro" id="IPR036736">
    <property type="entry name" value="ACP-like_sf"/>
</dbReference>
<name>A0A1H2THX1_9PSEU</name>
<dbReference type="Gene3D" id="3.30.559.30">
    <property type="entry name" value="Nonribosomal peptide synthetase, condensation domain"/>
    <property type="match status" value="3"/>
</dbReference>
<dbReference type="GO" id="GO:0008610">
    <property type="term" value="P:lipid biosynthetic process"/>
    <property type="evidence" value="ECO:0007669"/>
    <property type="project" value="UniProtKB-ARBA"/>
</dbReference>
<dbReference type="Proteomes" id="UP000199515">
    <property type="component" value="Unassembled WGS sequence"/>
</dbReference>
<dbReference type="SMART" id="SM00823">
    <property type="entry name" value="PKS_PP"/>
    <property type="match status" value="2"/>
</dbReference>
<evidence type="ECO:0000259" key="5">
    <source>
        <dbReference type="PROSITE" id="PS50075"/>
    </source>
</evidence>
<dbReference type="NCBIfam" id="NF003417">
    <property type="entry name" value="PRK04813.1"/>
    <property type="match status" value="2"/>
</dbReference>
<dbReference type="OrthoDB" id="2378856at2"/>
<dbReference type="GO" id="GO:0005829">
    <property type="term" value="C:cytosol"/>
    <property type="evidence" value="ECO:0007669"/>
    <property type="project" value="TreeGrafter"/>
</dbReference>
<evidence type="ECO:0000256" key="4">
    <source>
        <dbReference type="SAM" id="MobiDB-lite"/>
    </source>
</evidence>
<dbReference type="Gene3D" id="2.30.38.10">
    <property type="entry name" value="Luciferase, Domain 3"/>
    <property type="match status" value="2"/>
</dbReference>
<organism evidence="6 7">
    <name type="scientific">Amycolatopsis xylanica</name>
    <dbReference type="NCBI Taxonomy" id="589385"/>
    <lineage>
        <taxon>Bacteria</taxon>
        <taxon>Bacillati</taxon>
        <taxon>Actinomycetota</taxon>
        <taxon>Actinomycetes</taxon>
        <taxon>Pseudonocardiales</taxon>
        <taxon>Pseudonocardiaceae</taxon>
        <taxon>Amycolatopsis</taxon>
    </lineage>
</organism>
<dbReference type="RefSeq" id="WP_091286171.1">
    <property type="nucleotide sequence ID" value="NZ_FNON01000001.1"/>
</dbReference>
<dbReference type="PROSITE" id="PS00455">
    <property type="entry name" value="AMP_BINDING"/>
    <property type="match status" value="2"/>
</dbReference>
<dbReference type="FunFam" id="3.40.50.980:FF:000002">
    <property type="entry name" value="Enterobactin synthetase component F"/>
    <property type="match status" value="2"/>
</dbReference>
<dbReference type="FunFam" id="3.40.50.12780:FF:000012">
    <property type="entry name" value="Non-ribosomal peptide synthetase"/>
    <property type="match status" value="2"/>
</dbReference>
<reference evidence="6 7" key="1">
    <citation type="submission" date="2016-10" db="EMBL/GenBank/DDBJ databases">
        <authorList>
            <person name="de Groot N.N."/>
        </authorList>
    </citation>
    <scope>NUCLEOTIDE SEQUENCE [LARGE SCALE GENOMIC DNA]</scope>
    <source>
        <strain evidence="6 7">CPCC 202699</strain>
    </source>
</reference>
<proteinExistence type="predicted"/>
<dbReference type="PROSITE" id="PS00012">
    <property type="entry name" value="PHOSPHOPANTETHEINE"/>
    <property type="match status" value="2"/>
</dbReference>
<dbReference type="InterPro" id="IPR020806">
    <property type="entry name" value="PKS_PP-bd"/>
</dbReference>
<dbReference type="GO" id="GO:0031177">
    <property type="term" value="F:phosphopantetheine binding"/>
    <property type="evidence" value="ECO:0007669"/>
    <property type="project" value="InterPro"/>
</dbReference>
<dbReference type="CDD" id="cd17646">
    <property type="entry name" value="A_NRPS_AB3403-like"/>
    <property type="match status" value="2"/>
</dbReference>
<dbReference type="Gene3D" id="1.10.1200.10">
    <property type="entry name" value="ACP-like"/>
    <property type="match status" value="2"/>
</dbReference>
<dbReference type="InterPro" id="IPR009081">
    <property type="entry name" value="PP-bd_ACP"/>
</dbReference>
<dbReference type="Gene3D" id="3.30.300.30">
    <property type="match status" value="2"/>
</dbReference>
<dbReference type="PROSITE" id="PS50075">
    <property type="entry name" value="CARRIER"/>
    <property type="match status" value="2"/>
</dbReference>
<dbReference type="InterPro" id="IPR006162">
    <property type="entry name" value="Ppantetheine_attach_site"/>
</dbReference>
<feature type="region of interest" description="Disordered" evidence="4">
    <location>
        <begin position="602"/>
        <end position="621"/>
    </location>
</feature>
<keyword evidence="2" id="KW-0596">Phosphopantetheine</keyword>
<evidence type="ECO:0000313" key="7">
    <source>
        <dbReference type="Proteomes" id="UP000199515"/>
    </source>
</evidence>
<dbReference type="Gene3D" id="3.40.50.980">
    <property type="match status" value="4"/>
</dbReference>
<dbReference type="GO" id="GO:0043041">
    <property type="term" value="P:amino acid activation for nonribosomal peptide biosynthetic process"/>
    <property type="evidence" value="ECO:0007669"/>
    <property type="project" value="TreeGrafter"/>
</dbReference>
<comment type="cofactor">
    <cofactor evidence="1">
        <name>pantetheine 4'-phosphate</name>
        <dbReference type="ChEBI" id="CHEBI:47942"/>
    </cofactor>
</comment>
<evidence type="ECO:0000256" key="2">
    <source>
        <dbReference type="ARBA" id="ARBA00022450"/>
    </source>
</evidence>
<dbReference type="Pfam" id="PF00501">
    <property type="entry name" value="AMP-binding"/>
    <property type="match status" value="2"/>
</dbReference>
<dbReference type="InterPro" id="IPR045851">
    <property type="entry name" value="AMP-bd_C_sf"/>
</dbReference>
<evidence type="ECO:0000256" key="3">
    <source>
        <dbReference type="ARBA" id="ARBA00022553"/>
    </source>
</evidence>
<dbReference type="Pfam" id="PF00550">
    <property type="entry name" value="PP-binding"/>
    <property type="match status" value="2"/>
</dbReference>
<dbReference type="SUPFAM" id="SSF47336">
    <property type="entry name" value="ACP-like"/>
    <property type="match status" value="2"/>
</dbReference>
<dbReference type="STRING" id="589385.SAMN05421504_101569"/>
<dbReference type="GO" id="GO:0072330">
    <property type="term" value="P:monocarboxylic acid biosynthetic process"/>
    <property type="evidence" value="ECO:0007669"/>
    <property type="project" value="UniProtKB-ARBA"/>
</dbReference>
<dbReference type="EMBL" id="FNON01000001">
    <property type="protein sequence ID" value="SDW43438.1"/>
    <property type="molecule type" value="Genomic_DNA"/>
</dbReference>
<dbReference type="InterPro" id="IPR010071">
    <property type="entry name" value="AA_adenyl_dom"/>
</dbReference>
<dbReference type="InterPro" id="IPR020845">
    <property type="entry name" value="AMP-binding_CS"/>
</dbReference>
<dbReference type="CDD" id="cd19531">
    <property type="entry name" value="LCL_NRPS-like"/>
    <property type="match status" value="1"/>
</dbReference>
<dbReference type="PANTHER" id="PTHR45527">
    <property type="entry name" value="NONRIBOSOMAL PEPTIDE SYNTHETASE"/>
    <property type="match status" value="1"/>
</dbReference>
<feature type="domain" description="Carrier" evidence="5">
    <location>
        <begin position="2004"/>
        <end position="2078"/>
    </location>
</feature>
<accession>A0A1H2THX1</accession>
<sequence>MNADLAARRRELMRRKLAQAGLREPERRIPRREGDEAVPLSFAQSRMWLLQQLEPGSAAYNVCLRIGLRGTLDRAALQRSFQRLVQRHEILRTRYVPGADGVPWQVVDPYAVVTMDQTDLRGLGEAERDQTIEEQARRDSGGSYDLATDHPMRLRLLQRGDDDFVLVLVVHHIAWDGFTFNALSRDLSALYREDTTGQPSGLEPLAVQYADFALWQRKTLTDERLAGDLAYWREILDPIPENLPLPVDRARRLSPSSAGDRRFRTFAPELTARLVEYAREVGATPFMVVFAAYAALLHRYTGATDVPIGSASMNRDTAELERLIGNFGNTLVLRADLSGDPVFGELVSRVRQICTDGYAHQAMPFDVLVEKLNPPRQPGRSVLFDVMLLFLTQGLQGLDLPGVEATWETVHNDTTQFDLALEAFLTDGDLRIEATYRAELFEKSTVDQFLAHLESLLAAALATPGVPVGRLKFLGADAAIAWPSVAVPDETLVSLFDAQVARTPDADAVVFEGERLTYRELAGRVNDLAGVLAARGAGPESVVGVAVTRSAELVVSLLAVLKSGAAYLPLDPSYPAERLSFMIADAAPVVVLTDARSPIPGLAVDEPLPGERGETHPPAGSNPAYVIYTSGSTGRPKGVVVEHAAIVNRLLWMQDEYRLGSDDRVLQKTPSSFDVSVWEFFWPLITGATLVVAKPDGHKDPAYLASVIEAESVTTVHFVPSMLRSFVDEPAAVRCTSLRRVICSGEALPSDLARRFAGLLTAGLHNLYGPTEAAVDVTYWPAEDGADSVAGSVPIGRPVWNTQVHVLDQALQPVAPGVTGELYLGGVQLGRGYLNRPGLTAARFVANPFGEGRLYRTGDLVRRNPAGALEFLGRGDDQVKLRGFRIELGEVEAAITALDGVRAAAVVAREDRQQLIAYVIADAPDPAGYRAELAASLPEHLVPSVIMAVDSFPLSPSGKLDRRALPEPEAAVAEGATPATAEETVLCGLFAELLGVPGVGAHDDFFALGGHSIMATRLAGRIRAELGAEVALRTVFDAPTPAKLAAALSESVGARPALTPRPRPRRQPLSAAQRRLWFLYRLEGPSPTYNIPLAVRLAGPLDVDALRAAIADVVSRHEVLRTVYPEFEGKPYQRVLKSAAALSVVRSAESELDGRLRDAAKHAFVLDSEPPLSAKLFVLGESEHVLSLLTHHIASDGWSGRRLLADLSAAYAARCRGLRPDWSPLPVHYADYTLWQEEVLARDADAQLAYWTERLAGLPEELPLPADRPRPAVPSFRGDAVPFTLAPETHRALRKLARGVGATVFMALQAAVSALLSHLGAGEDIPLGSPVAGRTDPALDGLVGFFVNTLVLRTDLGGDPSFRQLLGRVRDTDLDAHAHQDLPFERLVEALNPARSMARHPLVQVMVAHESARREARPFGAASLVEERVDFFAARLDLSFHLFEYEDADGVDGWLVYSTDLFDRSTVDAIAARLVRLVDALLAAPDQPLSRTSVLSAEESRDLLGDRNATAHAVERGTLPGLVAAQVARTPDAVAVVFEDERLTYAELDERSNRLAGLLRSRGAGPERTVAVSLARSADLVVTLLAVVKTGAAYLPLDPSYPAERLAFMVEDAAPVLLVTSPDGPAGLDVDAIVVADADDLPADVVESGVTGSNPAYVIYTSGSTGKPKGVVVEHAAIVNRLLWMQDEYGLGADDRVLQKTPSSFDVSVWEFFWPLITGATLVVAKPDGHKDPAYLTSLIEAERVTTIHFVPSMLKSFVDSGGHGRALRRVLCSGEALPSELARRAADVIGAPVHNLYGPTEAAVDVTYWPAADGVGESAVPIGRPVWNTTVYVLDRFLRPVPPGVSGELYLGGVQLARGYLNRAGLTAARFVANPFGEGRLYRTGDVVRWTGQRALEYLGRADDQVKIRGFRVELGEIEAAAERLAGVTGAVVTAQAQRLVAYVRGTGLDPLGLRRLLAESLPDHMVPAAVVPLAEFPLTPSGKLDRRALPEPDFAGLAGESRPRTERESVLCGLFAETLRLDKVGADDSFFELGGDSILSVQLVSLARKAGLALSPREIFEHRTPSALALVAGGLSGTTTDPLEAALGLAEATPIQRWARRPDGFGGLAQAVLLVAPPELTAAGLTAAVQAVLDRHDVLRARWDDALGGLVVPAPGSIDAAHLLSRGDSAVLDKEIEAAADRLDPVAGRMLDVVWLGVDRVLLVAHHLVVDGVSWRILAADLAEAWGQAAAGIAPVLERTGTSFRRWSRLVAEQAEARLPEADLWREVLRDAPVLFAPDGGSAVRDTELVLSAAETAPLLDGAYQAGVHELLLGAVASAVTTWRHRRGLETGDTVLSYEGHGREEQIAEDVDLSGTVGWFTTLAPVRVRVSAAEAAAVQSGGAPAGEIVKRAKDSLRSQPDHGFGYGVLRHFTEELDAPEPGLVVNYLGRIGTGEPKPFSFAPEAPMLRVRPHEGRAADFGLEITALLADGPEGERLRVVLSWLDGVLDRPGADELAGLLGAALRGIGQAEGAGPTLSDLSLVSVTQEDLNEFEESDW</sequence>
<feature type="domain" description="Carrier" evidence="5">
    <location>
        <begin position="977"/>
        <end position="1052"/>
    </location>
</feature>